<keyword evidence="1" id="KW-1133">Transmembrane helix</keyword>
<proteinExistence type="predicted"/>
<name>A0ABY2NM58_9LEPT</name>
<feature type="transmembrane region" description="Helical" evidence="1">
    <location>
        <begin position="39"/>
        <end position="60"/>
    </location>
</feature>
<dbReference type="RefSeq" id="WP_135659187.1">
    <property type="nucleotide sequence ID" value="NZ_RQHF01000028.1"/>
</dbReference>
<protein>
    <submittedName>
        <fullName evidence="2">Uncharacterized protein</fullName>
    </submittedName>
</protein>
<keyword evidence="1" id="KW-0472">Membrane</keyword>
<comment type="caution">
    <text evidence="2">The sequence shown here is derived from an EMBL/GenBank/DDBJ whole genome shotgun (WGS) entry which is preliminary data.</text>
</comment>
<reference evidence="3" key="1">
    <citation type="journal article" date="2019" name="PLoS Negl. Trop. Dis.">
        <title>Revisiting the worldwide diversity of Leptospira species in the environment.</title>
        <authorList>
            <person name="Vincent A.T."/>
            <person name="Schiettekatte O."/>
            <person name="Bourhy P."/>
            <person name="Veyrier F.J."/>
            <person name="Picardeau M."/>
        </authorList>
    </citation>
    <scope>NUCLEOTIDE SEQUENCE [LARGE SCALE GENOMIC DNA]</scope>
    <source>
        <strain evidence="3">201601955</strain>
    </source>
</reference>
<accession>A0ABY2NM58</accession>
<keyword evidence="3" id="KW-1185">Reference proteome</keyword>
<dbReference type="Gene3D" id="1.20.210.10">
    <property type="entry name" value="Cytochrome c oxidase-like, subunit I domain"/>
    <property type="match status" value="1"/>
</dbReference>
<dbReference type="InterPro" id="IPR036927">
    <property type="entry name" value="Cyt_c_oxase-like_su1_sf"/>
</dbReference>
<sequence length="136" mass="16120">MFPIQSVWFIRTSLIYLLVGSLLGALLMIQKAFGWNPEIWKFLPLHFTILIWGFLIPFIMGNAYWMFPKFLSEFPRGSSWQAWMMFCSYHLGLSLYLITKFFFPFDSLALLGKFLIFFGLVTFIKLTWERVISYNS</sequence>
<dbReference type="SUPFAM" id="SSF81442">
    <property type="entry name" value="Cytochrome c oxidase subunit I-like"/>
    <property type="match status" value="1"/>
</dbReference>
<organism evidence="2 3">
    <name type="scientific">Leptospira vanthielii</name>
    <dbReference type="NCBI Taxonomy" id="293085"/>
    <lineage>
        <taxon>Bacteria</taxon>
        <taxon>Pseudomonadati</taxon>
        <taxon>Spirochaetota</taxon>
        <taxon>Spirochaetia</taxon>
        <taxon>Leptospirales</taxon>
        <taxon>Leptospiraceae</taxon>
        <taxon>Leptospira</taxon>
    </lineage>
</organism>
<gene>
    <name evidence="2" type="ORF">EHQ95_11340</name>
</gene>
<evidence type="ECO:0000313" key="2">
    <source>
        <dbReference type="EMBL" id="TGM52257.1"/>
    </source>
</evidence>
<feature type="transmembrane region" description="Helical" evidence="1">
    <location>
        <begin position="110"/>
        <end position="128"/>
    </location>
</feature>
<dbReference type="Proteomes" id="UP000298112">
    <property type="component" value="Unassembled WGS sequence"/>
</dbReference>
<feature type="transmembrane region" description="Helical" evidence="1">
    <location>
        <begin position="80"/>
        <end position="98"/>
    </location>
</feature>
<feature type="transmembrane region" description="Helical" evidence="1">
    <location>
        <begin position="6"/>
        <end position="27"/>
    </location>
</feature>
<dbReference type="EMBL" id="RQHF01000028">
    <property type="protein sequence ID" value="TGM52257.1"/>
    <property type="molecule type" value="Genomic_DNA"/>
</dbReference>
<keyword evidence="1" id="KW-0812">Transmembrane</keyword>
<evidence type="ECO:0000313" key="3">
    <source>
        <dbReference type="Proteomes" id="UP000298112"/>
    </source>
</evidence>
<evidence type="ECO:0000256" key="1">
    <source>
        <dbReference type="SAM" id="Phobius"/>
    </source>
</evidence>